<protein>
    <submittedName>
        <fullName evidence="1">Damage-inducible protein DinB</fullName>
    </submittedName>
</protein>
<dbReference type="Pfam" id="PF07609">
    <property type="entry name" value="DUF1572"/>
    <property type="match status" value="1"/>
</dbReference>
<evidence type="ECO:0000313" key="2">
    <source>
        <dbReference type="Proteomes" id="UP001248709"/>
    </source>
</evidence>
<dbReference type="SUPFAM" id="SSF109854">
    <property type="entry name" value="DinB/YfiT-like putative metalloenzymes"/>
    <property type="match status" value="1"/>
</dbReference>
<dbReference type="InterPro" id="IPR034660">
    <property type="entry name" value="DinB/YfiT-like"/>
</dbReference>
<sequence length="160" mass="18977">MDVVKSILIAKFEEIHRRVILVLDQLSDRQVNWRPNDSSNSIANLIVHISGNINERISKGINNKDFIRNRDEEFGELNRTQEELIQITNESFREIIETTKSMTEETFMKTQLVRDRERTNLDMLIQYATHFSEHMGQVFYISKIIKDREYVTTSISRREL</sequence>
<proteinExistence type="predicted"/>
<accession>A0ABU3HED9</accession>
<dbReference type="InterPro" id="IPR011466">
    <property type="entry name" value="DUF1572"/>
</dbReference>
<evidence type="ECO:0000313" key="1">
    <source>
        <dbReference type="EMBL" id="MDT3429153.1"/>
    </source>
</evidence>
<dbReference type="EMBL" id="JAUSUY010000037">
    <property type="protein sequence ID" value="MDT3429153.1"/>
    <property type="molecule type" value="Genomic_DNA"/>
</dbReference>
<name>A0ABU3HED9_9BACL</name>
<dbReference type="RefSeq" id="WP_025700912.1">
    <property type="nucleotide sequence ID" value="NZ_JAUSUY010000037.1"/>
</dbReference>
<keyword evidence="2" id="KW-1185">Reference proteome</keyword>
<gene>
    <name evidence="1" type="ORF">J2Z22_004753</name>
</gene>
<dbReference type="Proteomes" id="UP001248709">
    <property type="component" value="Unassembled WGS sequence"/>
</dbReference>
<organism evidence="1 2">
    <name type="scientific">Paenibacillus forsythiae</name>
    <dbReference type="NCBI Taxonomy" id="365616"/>
    <lineage>
        <taxon>Bacteria</taxon>
        <taxon>Bacillati</taxon>
        <taxon>Bacillota</taxon>
        <taxon>Bacilli</taxon>
        <taxon>Bacillales</taxon>
        <taxon>Paenibacillaceae</taxon>
        <taxon>Paenibacillus</taxon>
    </lineage>
</organism>
<comment type="caution">
    <text evidence="1">The sequence shown here is derived from an EMBL/GenBank/DDBJ whole genome shotgun (WGS) entry which is preliminary data.</text>
</comment>
<reference evidence="1 2" key="1">
    <citation type="submission" date="2023-07" db="EMBL/GenBank/DDBJ databases">
        <title>Genomic Encyclopedia of Type Strains, Phase IV (KMG-IV): sequencing the most valuable type-strain genomes for metagenomic binning, comparative biology and taxonomic classification.</title>
        <authorList>
            <person name="Goeker M."/>
        </authorList>
    </citation>
    <scope>NUCLEOTIDE SEQUENCE [LARGE SCALE GENOMIC DNA]</scope>
    <source>
        <strain evidence="1 2">T98</strain>
    </source>
</reference>
<dbReference type="Gene3D" id="1.20.120.450">
    <property type="entry name" value="dinb family like domain"/>
    <property type="match status" value="1"/>
</dbReference>